<keyword evidence="2" id="KW-0433">Leucine-rich repeat</keyword>
<organism evidence="14 15">
    <name type="scientific">Sphagnum jensenii</name>
    <dbReference type="NCBI Taxonomy" id="128206"/>
    <lineage>
        <taxon>Eukaryota</taxon>
        <taxon>Viridiplantae</taxon>
        <taxon>Streptophyta</taxon>
        <taxon>Embryophyta</taxon>
        <taxon>Bryophyta</taxon>
        <taxon>Sphagnophytina</taxon>
        <taxon>Sphagnopsida</taxon>
        <taxon>Sphagnales</taxon>
        <taxon>Sphagnaceae</taxon>
        <taxon>Sphagnum</taxon>
    </lineage>
</organism>
<evidence type="ECO:0000259" key="13">
    <source>
        <dbReference type="PROSITE" id="PS50011"/>
    </source>
</evidence>
<dbReference type="Gene3D" id="3.80.10.10">
    <property type="entry name" value="Ribonuclease Inhibitor"/>
    <property type="match status" value="1"/>
</dbReference>
<dbReference type="PANTHER" id="PTHR48006:SF34">
    <property type="entry name" value="OS08G0203700 PROTEIN"/>
    <property type="match status" value="1"/>
</dbReference>
<dbReference type="Gene3D" id="1.10.510.10">
    <property type="entry name" value="Transferase(Phosphotransferase) domain 1"/>
    <property type="match status" value="2"/>
</dbReference>
<feature type="binding site" evidence="11">
    <location>
        <position position="926"/>
    </location>
    <ligand>
        <name>ATP</name>
        <dbReference type="ChEBI" id="CHEBI:30616"/>
    </ligand>
</feature>
<feature type="binding site" evidence="11">
    <location>
        <position position="546"/>
    </location>
    <ligand>
        <name>ATP</name>
        <dbReference type="ChEBI" id="CHEBI:30616"/>
    </ligand>
</feature>
<evidence type="ECO:0000256" key="7">
    <source>
        <dbReference type="ARBA" id="ARBA00022777"/>
    </source>
</evidence>
<keyword evidence="7" id="KW-0418">Kinase</keyword>
<protein>
    <recommendedName>
        <fullName evidence="13">Protein kinase domain-containing protein</fullName>
    </recommendedName>
</protein>
<dbReference type="PANTHER" id="PTHR48006">
    <property type="entry name" value="LEUCINE-RICH REPEAT-CONTAINING PROTEIN DDB_G0281931-RELATED"/>
    <property type="match status" value="1"/>
</dbReference>
<dbReference type="SUPFAM" id="SSF52058">
    <property type="entry name" value="L domain-like"/>
    <property type="match status" value="1"/>
</dbReference>
<dbReference type="PROSITE" id="PS50011">
    <property type="entry name" value="PROTEIN_KINASE_DOM"/>
    <property type="match status" value="2"/>
</dbReference>
<dbReference type="PROSITE" id="PS00108">
    <property type="entry name" value="PROTEIN_KINASE_ST"/>
    <property type="match status" value="2"/>
</dbReference>
<dbReference type="SUPFAM" id="SSF56112">
    <property type="entry name" value="Protein kinase-like (PK-like)"/>
    <property type="match status" value="2"/>
</dbReference>
<keyword evidence="5" id="KW-0677">Repeat</keyword>
<dbReference type="EMBL" id="OZ020101">
    <property type="protein sequence ID" value="CAK9274147.1"/>
    <property type="molecule type" value="Genomic_DNA"/>
</dbReference>
<dbReference type="CDD" id="cd14066">
    <property type="entry name" value="STKc_IRAK"/>
    <property type="match status" value="2"/>
</dbReference>
<dbReference type="InterPro" id="IPR051824">
    <property type="entry name" value="LRR_Rcpt-Like_S/T_Kinase"/>
</dbReference>
<dbReference type="InterPro" id="IPR001611">
    <property type="entry name" value="Leu-rich_rpt"/>
</dbReference>
<keyword evidence="15" id="KW-1185">Reference proteome</keyword>
<gene>
    <name evidence="14" type="ORF">CSSPJE1EN1_LOCUS19625</name>
</gene>
<dbReference type="Pfam" id="PF00069">
    <property type="entry name" value="Pkinase"/>
    <property type="match status" value="2"/>
</dbReference>
<evidence type="ECO:0000256" key="8">
    <source>
        <dbReference type="ARBA" id="ARBA00022840"/>
    </source>
</evidence>
<dbReference type="InterPro" id="IPR017441">
    <property type="entry name" value="Protein_kinase_ATP_BS"/>
</dbReference>
<evidence type="ECO:0000256" key="3">
    <source>
        <dbReference type="ARBA" id="ARBA00022679"/>
    </source>
</evidence>
<sequence>MASCSRKLSVSGTARIAHELPIMFVETCSDGVDQYSRCRSTTAHGKPRGTLLLFNAVHHHVCLYASGYRLALVILLCLALFFQAAAQSPPPPQSPGSPYPGLDRQLLYSSYYVYYPINEVDALQSLFEAWSPHQWIKWPLNDTSQNFPCLPEEWPGIKCFFSEFLNDPYRYSNYSSSYFVNVIYLDLSSRGIEGPLLPAIANLSDLYYLNLHGNNFNGSIPAIYGNLNFLLQLDLSDNNLTGPIPPELGNLTNLVSLYLYGNQLTGTIPISSNTNQAIGIDSLTELVSLELQENQLSGELPNLQNVPFLRTVNLSTNRMSGSIDIDLIFNSASPEFELGILDVSNNSFSNISNFSGFSTSFQQLRINNNNISGSVDLSSINVSCTYEVDFSGNNIINVLYKPNLVSSNVSIMLENNPCCRSWTSTKVSSPSATDIYYFCNANYTPPKRDNHLILIIFISIGSAFLSLIAVAFFWLYRKARKDKKLLQEDVRQIKQEFAKNDVQPRMYAYKDLQKATNNFHDNMKLGQGAFGAVYKGVLDGSEIAVKLLLPEVQQGMEEFSNEIVLVTSMRHKNLVKLKGCCFGDREQRFLVYEFVENNNLAEVIFEHKGGHNMDWPTRKNICIGIANGLKYLHQDVQPPIVHRDIKPANILLDKNLNAKIADFGLARLFPKIGSLVETSNIVGTLGYLAPEYTRGQFSEKIDVYSLGVVLLEIVSGRSSIERKLMGKDQFSLVDWAWRLHNEDKLLDLMDPNLNGSYVQVEILRTINVGLLCVQVTPSRRPSMDKVVAMLNGNMEIEIVIKQYQYQNANYDPFLTIDESLSVHLSTNSEKSNMDEEPLMGFGDMKIKPSDASSYSYGSTSKTSQMGSMRGLIELSEFSKKDVQPRMYAYKDLQKATNNFHDNMKLGQGAFGAVYKGVLDGTEIAVKLLLSEVQQGMEEFSNEIVLVTSMRHKNLVKLKGCCFGDREQRILVYEFVENNNLAEVIFEGKGDHNLDWPTRKNICIGIASGLKYLHQDVQPPIIHRDIKPANILLDKNLNAKIADFGLARLFPKMGSHIDTINIVGTMGYLAPEYISLGQLSEKIDVYSFGVVLLEIISGRRSIEQKFGQDQIMLLDWAWALHEEDKLLDLIDPKLNDSYFHEEIWRSINVGLLCVQITPSRRPSMDKVVAMLKGDMEIEVVIRESRYQNANYDAILKNGKSSNVYLNVIDEQSDMDEEPLIGLGGLTTKPSHVSSYSHGNTSKSSQISSFGAFLELSATKPR</sequence>
<keyword evidence="4 12" id="KW-0812">Transmembrane</keyword>
<keyword evidence="8 11" id="KW-0067">ATP-binding</keyword>
<keyword evidence="3" id="KW-0808">Transferase</keyword>
<keyword evidence="10 12" id="KW-0472">Membrane</keyword>
<evidence type="ECO:0000256" key="12">
    <source>
        <dbReference type="SAM" id="Phobius"/>
    </source>
</evidence>
<proteinExistence type="predicted"/>
<feature type="transmembrane region" description="Helical" evidence="12">
    <location>
        <begin position="452"/>
        <end position="476"/>
    </location>
</feature>
<accession>A0ABP0X4X8</accession>
<evidence type="ECO:0000256" key="10">
    <source>
        <dbReference type="ARBA" id="ARBA00023136"/>
    </source>
</evidence>
<keyword evidence="9 12" id="KW-1133">Transmembrane helix</keyword>
<evidence type="ECO:0000256" key="1">
    <source>
        <dbReference type="ARBA" id="ARBA00004370"/>
    </source>
</evidence>
<dbReference type="InterPro" id="IPR000719">
    <property type="entry name" value="Prot_kinase_dom"/>
</dbReference>
<name>A0ABP0X4X8_9BRYO</name>
<feature type="domain" description="Protein kinase" evidence="13">
    <location>
        <begin position="899"/>
        <end position="1176"/>
    </location>
</feature>
<evidence type="ECO:0000256" key="11">
    <source>
        <dbReference type="PROSITE-ProRule" id="PRU10141"/>
    </source>
</evidence>
<keyword evidence="6 11" id="KW-0547">Nucleotide-binding</keyword>
<dbReference type="InterPro" id="IPR011009">
    <property type="entry name" value="Kinase-like_dom_sf"/>
</dbReference>
<dbReference type="InterPro" id="IPR032675">
    <property type="entry name" value="LRR_dom_sf"/>
</dbReference>
<feature type="domain" description="Protein kinase" evidence="13">
    <location>
        <begin position="519"/>
        <end position="814"/>
    </location>
</feature>
<evidence type="ECO:0000256" key="5">
    <source>
        <dbReference type="ARBA" id="ARBA00022737"/>
    </source>
</evidence>
<dbReference type="Gene3D" id="3.30.200.20">
    <property type="entry name" value="Phosphorylase Kinase, domain 1"/>
    <property type="match status" value="2"/>
</dbReference>
<evidence type="ECO:0000256" key="9">
    <source>
        <dbReference type="ARBA" id="ARBA00022989"/>
    </source>
</evidence>
<dbReference type="Proteomes" id="UP001497444">
    <property type="component" value="Chromosome 6"/>
</dbReference>
<evidence type="ECO:0000256" key="6">
    <source>
        <dbReference type="ARBA" id="ARBA00022741"/>
    </source>
</evidence>
<evidence type="ECO:0000256" key="2">
    <source>
        <dbReference type="ARBA" id="ARBA00022614"/>
    </source>
</evidence>
<dbReference type="InterPro" id="IPR008271">
    <property type="entry name" value="Ser/Thr_kinase_AS"/>
</dbReference>
<evidence type="ECO:0000313" key="14">
    <source>
        <dbReference type="EMBL" id="CAK9274147.1"/>
    </source>
</evidence>
<evidence type="ECO:0000256" key="4">
    <source>
        <dbReference type="ARBA" id="ARBA00022692"/>
    </source>
</evidence>
<dbReference type="PROSITE" id="PS00107">
    <property type="entry name" value="PROTEIN_KINASE_ATP"/>
    <property type="match status" value="2"/>
</dbReference>
<dbReference type="SMART" id="SM00220">
    <property type="entry name" value="S_TKc"/>
    <property type="match status" value="2"/>
</dbReference>
<dbReference type="Pfam" id="PF00560">
    <property type="entry name" value="LRR_1"/>
    <property type="match status" value="3"/>
</dbReference>
<reference evidence="14" key="1">
    <citation type="submission" date="2024-02" db="EMBL/GenBank/DDBJ databases">
        <authorList>
            <consortium name="ELIXIR-Norway"/>
            <consortium name="Elixir Norway"/>
        </authorList>
    </citation>
    <scope>NUCLEOTIDE SEQUENCE</scope>
</reference>
<evidence type="ECO:0000313" key="15">
    <source>
        <dbReference type="Proteomes" id="UP001497444"/>
    </source>
</evidence>
<comment type="subcellular location">
    <subcellularLocation>
        <location evidence="1">Membrane</location>
    </subcellularLocation>
</comment>